<reference evidence="2" key="1">
    <citation type="submission" date="2016-11" db="UniProtKB">
        <authorList>
            <consortium name="WormBaseParasite"/>
        </authorList>
    </citation>
    <scope>IDENTIFICATION</scope>
</reference>
<protein>
    <submittedName>
        <fullName evidence="2">Recombinase</fullName>
    </submittedName>
</protein>
<accession>A0A1I7SES4</accession>
<name>A0A1I7SES4_BURXY</name>
<proteinExistence type="predicted"/>
<dbReference type="WBParaSite" id="BXY_1153400.1">
    <property type="protein sequence ID" value="BXY_1153400.1"/>
    <property type="gene ID" value="BXY_1153400"/>
</dbReference>
<dbReference type="Proteomes" id="UP000095284">
    <property type="component" value="Unplaced"/>
</dbReference>
<sequence>MTFKRALSKDSHSAVFVATPNSCDDLSQKNELATTAIPFEREFFPKQRQKRIHFEESGEIKKDFLQWFAQCSFCRNPELLRRIVAEKGVCENRSWKKVNVQKMRHNDFR</sequence>
<organism evidence="1 2">
    <name type="scientific">Bursaphelenchus xylophilus</name>
    <name type="common">Pinewood nematode worm</name>
    <name type="synonym">Aphelenchoides xylophilus</name>
    <dbReference type="NCBI Taxonomy" id="6326"/>
    <lineage>
        <taxon>Eukaryota</taxon>
        <taxon>Metazoa</taxon>
        <taxon>Ecdysozoa</taxon>
        <taxon>Nematoda</taxon>
        <taxon>Chromadorea</taxon>
        <taxon>Rhabditida</taxon>
        <taxon>Tylenchina</taxon>
        <taxon>Tylenchomorpha</taxon>
        <taxon>Aphelenchoidea</taxon>
        <taxon>Aphelenchoididae</taxon>
        <taxon>Bursaphelenchus</taxon>
    </lineage>
</organism>
<dbReference type="AlphaFoldDB" id="A0A1I7SES4"/>
<evidence type="ECO:0000313" key="1">
    <source>
        <dbReference type="Proteomes" id="UP000095284"/>
    </source>
</evidence>
<evidence type="ECO:0000313" key="2">
    <source>
        <dbReference type="WBParaSite" id="BXY_1153400.1"/>
    </source>
</evidence>